<evidence type="ECO:0000313" key="9">
    <source>
        <dbReference type="EMBL" id="DBA04953.1"/>
    </source>
</evidence>
<evidence type="ECO:0000256" key="2">
    <source>
        <dbReference type="ARBA" id="ARBA00008932"/>
    </source>
</evidence>
<evidence type="ECO:0000259" key="8">
    <source>
        <dbReference type="PROSITE" id="PS50202"/>
    </source>
</evidence>
<evidence type="ECO:0000256" key="4">
    <source>
        <dbReference type="ARBA" id="ARBA00022989"/>
    </source>
</evidence>
<dbReference type="Proteomes" id="UP001146120">
    <property type="component" value="Unassembled WGS sequence"/>
</dbReference>
<dbReference type="InterPro" id="IPR008962">
    <property type="entry name" value="PapD-like_sf"/>
</dbReference>
<dbReference type="GO" id="GO:0005886">
    <property type="term" value="C:plasma membrane"/>
    <property type="evidence" value="ECO:0007669"/>
    <property type="project" value="TreeGrafter"/>
</dbReference>
<dbReference type="InterPro" id="IPR016763">
    <property type="entry name" value="VAP"/>
</dbReference>
<dbReference type="InterPro" id="IPR013783">
    <property type="entry name" value="Ig-like_fold"/>
</dbReference>
<dbReference type="Gene3D" id="2.60.40.10">
    <property type="entry name" value="Immunoglobulins"/>
    <property type="match status" value="1"/>
</dbReference>
<evidence type="ECO:0000256" key="5">
    <source>
        <dbReference type="ARBA" id="ARBA00023136"/>
    </source>
</evidence>
<dbReference type="EMBL" id="DAKRPA010000004">
    <property type="protein sequence ID" value="DBA04953.1"/>
    <property type="molecule type" value="Genomic_DNA"/>
</dbReference>
<feature type="compositionally biased region" description="Polar residues" evidence="6">
    <location>
        <begin position="358"/>
        <end position="377"/>
    </location>
</feature>
<comment type="caution">
    <text evidence="9">The sequence shown here is derived from an EMBL/GenBank/DDBJ whole genome shotgun (WGS) entry which is preliminary data.</text>
</comment>
<dbReference type="GO" id="GO:0005789">
    <property type="term" value="C:endoplasmic reticulum membrane"/>
    <property type="evidence" value="ECO:0007669"/>
    <property type="project" value="InterPro"/>
</dbReference>
<keyword evidence="5 7" id="KW-0472">Membrane</keyword>
<feature type="domain" description="MSP" evidence="8">
    <location>
        <begin position="15"/>
        <end position="154"/>
    </location>
</feature>
<comment type="similarity">
    <text evidence="2">Belongs to the VAMP-associated protein (VAP) (TC 9.B.17) family.</text>
</comment>
<accession>A0AAV2ZKH9</accession>
<dbReference type="Pfam" id="PF00635">
    <property type="entry name" value="Motile_Sperm"/>
    <property type="match status" value="1"/>
</dbReference>
<keyword evidence="10" id="KW-1185">Reference proteome</keyword>
<dbReference type="AlphaFoldDB" id="A0AAV2ZKH9"/>
<dbReference type="PANTHER" id="PTHR10809">
    <property type="entry name" value="VESICLE-ASSOCIATED MEMBRANE PROTEIN-ASSOCIATED PROTEIN"/>
    <property type="match status" value="1"/>
</dbReference>
<protein>
    <recommendedName>
        <fullName evidence="8">MSP domain-containing protein</fullName>
    </recommendedName>
</protein>
<dbReference type="GO" id="GO:0090158">
    <property type="term" value="P:endoplasmic reticulum membrane organization"/>
    <property type="evidence" value="ECO:0007669"/>
    <property type="project" value="TreeGrafter"/>
</dbReference>
<evidence type="ECO:0000256" key="3">
    <source>
        <dbReference type="ARBA" id="ARBA00022692"/>
    </source>
</evidence>
<evidence type="ECO:0000256" key="7">
    <source>
        <dbReference type="SAM" id="Phobius"/>
    </source>
</evidence>
<comment type="subcellular location">
    <subcellularLocation>
        <location evidence="1">Membrane</location>
        <topology evidence="1">Single-pass type IV membrane protein</topology>
    </subcellularLocation>
</comment>
<sequence>MADGGVDVSIAPNSSVILEPADSLTFQLQAQTSPHAVLTIRNASDERKIAFKVKTTRPLRYLVRPNQGMLGPNGSASIMIILQQKDCDELLRLDSSERQLSNDKFLVQSIYIDDSFYELAKTKSTKELADELATVLARTDKENLSNKKLRCRFTQEESNDNAATMIASAPAGQSSETAPMLARRLSSNSQMASARQLPVENDKDDEAESPVADVSTPEQLTSALLQESKPAVSPPAKSFGTAQDTPLRDGNATGGAAGTSGGKVMKHVMFDDAVVEIGRGARSSSCHRAARVSVAQDSFQEVAALRKKYDELVAFTVQLTAQRDVLISDLEKTYPYPRLFCKSNAESQRVKKLAEEPTGSTLRQRKNGATATATADTHSGADKALKEPAAFGLFHLLVCAIIFFLVGRYF</sequence>
<keyword evidence="4 7" id="KW-1133">Transmembrane helix</keyword>
<dbReference type="SUPFAM" id="SSF49354">
    <property type="entry name" value="PapD-like"/>
    <property type="match status" value="1"/>
</dbReference>
<feature type="region of interest" description="Disordered" evidence="6">
    <location>
        <begin position="352"/>
        <end position="378"/>
    </location>
</feature>
<organism evidence="9 10">
    <name type="scientific">Lagenidium giganteum</name>
    <dbReference type="NCBI Taxonomy" id="4803"/>
    <lineage>
        <taxon>Eukaryota</taxon>
        <taxon>Sar</taxon>
        <taxon>Stramenopiles</taxon>
        <taxon>Oomycota</taxon>
        <taxon>Peronosporomycetes</taxon>
        <taxon>Pythiales</taxon>
        <taxon>Pythiaceae</taxon>
    </lineage>
</organism>
<reference evidence="9" key="1">
    <citation type="submission" date="2022-11" db="EMBL/GenBank/DDBJ databases">
        <authorList>
            <person name="Morgan W.R."/>
            <person name="Tartar A."/>
        </authorList>
    </citation>
    <scope>NUCLEOTIDE SEQUENCE</scope>
    <source>
        <strain evidence="9">ARSEF 373</strain>
    </source>
</reference>
<feature type="region of interest" description="Disordered" evidence="6">
    <location>
        <begin position="168"/>
        <end position="260"/>
    </location>
</feature>
<reference evidence="9" key="2">
    <citation type="journal article" date="2023" name="Microbiol Resour">
        <title>Decontamination and Annotation of the Draft Genome Sequence of the Oomycete Lagenidium giganteum ARSEF 373.</title>
        <authorList>
            <person name="Morgan W.R."/>
            <person name="Tartar A."/>
        </authorList>
    </citation>
    <scope>NUCLEOTIDE SEQUENCE</scope>
    <source>
        <strain evidence="9">ARSEF 373</strain>
    </source>
</reference>
<evidence type="ECO:0000313" key="10">
    <source>
        <dbReference type="Proteomes" id="UP001146120"/>
    </source>
</evidence>
<keyword evidence="3 7" id="KW-0812">Transmembrane</keyword>
<feature type="compositionally biased region" description="Polar residues" evidence="6">
    <location>
        <begin position="216"/>
        <end position="225"/>
    </location>
</feature>
<feature type="transmembrane region" description="Helical" evidence="7">
    <location>
        <begin position="389"/>
        <end position="407"/>
    </location>
</feature>
<dbReference type="InterPro" id="IPR000535">
    <property type="entry name" value="MSP_dom"/>
</dbReference>
<proteinExistence type="inferred from homology"/>
<dbReference type="GO" id="GO:0061817">
    <property type="term" value="P:endoplasmic reticulum-plasma membrane tethering"/>
    <property type="evidence" value="ECO:0007669"/>
    <property type="project" value="TreeGrafter"/>
</dbReference>
<name>A0AAV2ZKH9_9STRA</name>
<dbReference type="PROSITE" id="PS50202">
    <property type="entry name" value="MSP"/>
    <property type="match status" value="1"/>
</dbReference>
<dbReference type="PANTHER" id="PTHR10809:SF6">
    <property type="entry name" value="AT11025P-RELATED"/>
    <property type="match status" value="1"/>
</dbReference>
<evidence type="ECO:0000256" key="6">
    <source>
        <dbReference type="SAM" id="MobiDB-lite"/>
    </source>
</evidence>
<gene>
    <name evidence="9" type="ORF">N0F65_006955</name>
</gene>
<evidence type="ECO:0000256" key="1">
    <source>
        <dbReference type="ARBA" id="ARBA00004211"/>
    </source>
</evidence>